<dbReference type="Proteomes" id="UP000028999">
    <property type="component" value="Unassembled WGS sequence"/>
</dbReference>
<protein>
    <submittedName>
        <fullName evidence="1">BnaC02g08950D protein</fullName>
    </submittedName>
</protein>
<evidence type="ECO:0000313" key="2">
    <source>
        <dbReference type="Proteomes" id="UP000028999"/>
    </source>
</evidence>
<accession>A0A078HY69</accession>
<organism evidence="1 2">
    <name type="scientific">Brassica napus</name>
    <name type="common">Rape</name>
    <dbReference type="NCBI Taxonomy" id="3708"/>
    <lineage>
        <taxon>Eukaryota</taxon>
        <taxon>Viridiplantae</taxon>
        <taxon>Streptophyta</taxon>
        <taxon>Embryophyta</taxon>
        <taxon>Tracheophyta</taxon>
        <taxon>Spermatophyta</taxon>
        <taxon>Magnoliopsida</taxon>
        <taxon>eudicotyledons</taxon>
        <taxon>Gunneridae</taxon>
        <taxon>Pentapetalae</taxon>
        <taxon>rosids</taxon>
        <taxon>malvids</taxon>
        <taxon>Brassicales</taxon>
        <taxon>Brassicaceae</taxon>
        <taxon>Brassiceae</taxon>
        <taxon>Brassica</taxon>
    </lineage>
</organism>
<evidence type="ECO:0000313" key="1">
    <source>
        <dbReference type="EMBL" id="CDY42289.1"/>
    </source>
</evidence>
<dbReference type="PaxDb" id="3708-A0A078HY69"/>
<proteinExistence type="predicted"/>
<keyword evidence="2" id="KW-1185">Reference proteome</keyword>
<name>A0A078HY69_BRANA</name>
<dbReference type="AlphaFoldDB" id="A0A078HY69"/>
<reference evidence="1 2" key="1">
    <citation type="journal article" date="2014" name="Science">
        <title>Plant genetics. Early allopolyploid evolution in the post-Neolithic Brassica napus oilseed genome.</title>
        <authorList>
            <person name="Chalhoub B."/>
            <person name="Denoeud F."/>
            <person name="Liu S."/>
            <person name="Parkin I.A."/>
            <person name="Tang H."/>
            <person name="Wang X."/>
            <person name="Chiquet J."/>
            <person name="Belcram H."/>
            <person name="Tong C."/>
            <person name="Samans B."/>
            <person name="Correa M."/>
            <person name="Da Silva C."/>
            <person name="Just J."/>
            <person name="Falentin C."/>
            <person name="Koh C.S."/>
            <person name="Le Clainche I."/>
            <person name="Bernard M."/>
            <person name="Bento P."/>
            <person name="Noel B."/>
            <person name="Labadie K."/>
            <person name="Alberti A."/>
            <person name="Charles M."/>
            <person name="Arnaud D."/>
            <person name="Guo H."/>
            <person name="Daviaud C."/>
            <person name="Alamery S."/>
            <person name="Jabbari K."/>
            <person name="Zhao M."/>
            <person name="Edger P.P."/>
            <person name="Chelaifa H."/>
            <person name="Tack D."/>
            <person name="Lassalle G."/>
            <person name="Mestiri I."/>
            <person name="Schnel N."/>
            <person name="Le Paslier M.C."/>
            <person name="Fan G."/>
            <person name="Renault V."/>
            <person name="Bayer P.E."/>
            <person name="Golicz A.A."/>
            <person name="Manoli S."/>
            <person name="Lee T.H."/>
            <person name="Thi V.H."/>
            <person name="Chalabi S."/>
            <person name="Hu Q."/>
            <person name="Fan C."/>
            <person name="Tollenaere R."/>
            <person name="Lu Y."/>
            <person name="Battail C."/>
            <person name="Shen J."/>
            <person name="Sidebottom C.H."/>
            <person name="Wang X."/>
            <person name="Canaguier A."/>
            <person name="Chauveau A."/>
            <person name="Berard A."/>
            <person name="Deniot G."/>
            <person name="Guan M."/>
            <person name="Liu Z."/>
            <person name="Sun F."/>
            <person name="Lim Y.P."/>
            <person name="Lyons E."/>
            <person name="Town C.D."/>
            <person name="Bancroft I."/>
            <person name="Wang X."/>
            <person name="Meng J."/>
            <person name="Ma J."/>
            <person name="Pires J.C."/>
            <person name="King G.J."/>
            <person name="Brunel D."/>
            <person name="Delourme R."/>
            <person name="Renard M."/>
            <person name="Aury J.M."/>
            <person name="Adams K.L."/>
            <person name="Batley J."/>
            <person name="Snowdon R.J."/>
            <person name="Tost J."/>
            <person name="Edwards D."/>
            <person name="Zhou Y."/>
            <person name="Hua W."/>
            <person name="Sharpe A.G."/>
            <person name="Paterson A.H."/>
            <person name="Guan C."/>
            <person name="Wincker P."/>
        </authorList>
    </citation>
    <scope>NUCLEOTIDE SEQUENCE [LARGE SCALE GENOMIC DNA]</scope>
    <source>
        <strain evidence="2">cv. Darmor-bzh</strain>
    </source>
</reference>
<sequence length="17" mass="1812">MCMLFRGGHGAVPFTST</sequence>
<dbReference type="EMBL" id="LK032520">
    <property type="protein sequence ID" value="CDY42289.1"/>
    <property type="molecule type" value="Genomic_DNA"/>
</dbReference>
<gene>
    <name evidence="1" type="primary">BnaC02g08950D</name>
    <name evidence="1" type="ORF">GSBRNA2T00074527001</name>
</gene>